<name>A0A154PCZ1_DUFNO</name>
<protein>
    <submittedName>
        <fullName evidence="2">Uncharacterized protein</fullName>
    </submittedName>
</protein>
<evidence type="ECO:0000256" key="1">
    <source>
        <dbReference type="SAM" id="MobiDB-lite"/>
    </source>
</evidence>
<feature type="compositionally biased region" description="Basic and acidic residues" evidence="1">
    <location>
        <begin position="97"/>
        <end position="116"/>
    </location>
</feature>
<keyword evidence="3" id="KW-1185">Reference proteome</keyword>
<dbReference type="EMBL" id="KQ434869">
    <property type="protein sequence ID" value="KZC09284.1"/>
    <property type="molecule type" value="Genomic_DNA"/>
</dbReference>
<accession>A0A154PCZ1</accession>
<reference evidence="2 3" key="1">
    <citation type="submission" date="2015-07" db="EMBL/GenBank/DDBJ databases">
        <title>The genome of Dufourea novaeangliae.</title>
        <authorList>
            <person name="Pan H."/>
            <person name="Kapheim K."/>
        </authorList>
    </citation>
    <scope>NUCLEOTIDE SEQUENCE [LARGE SCALE GENOMIC DNA]</scope>
    <source>
        <strain evidence="2">0120121106</strain>
        <tissue evidence="2">Whole body</tissue>
    </source>
</reference>
<dbReference type="AlphaFoldDB" id="A0A154PCZ1"/>
<sequence>MERGELGTGRTERRGERKVDEPPPEVGEWRSGGREGGVRRPERDARIHHAIEGVSEAAGFPGFVVMTTKPPLYQTRQRFAFTDSDPLHTNTRKTGGRKRERERSRDRCGGGVRGMEKKELPEGNVKRGMRETVGMAVVERCTVKRERGRDGEIAEEQGYPMQNVKVRDRLGSTVGRFGDGRRGAPDLANVRACAECIVEGDRCASALTSRASAGAPGGRWHVPLVQRSRHNLAWPPMHLHGTCPMHLQSENSRHHPGQRGRR</sequence>
<gene>
    <name evidence="2" type="ORF">WN55_11024</name>
</gene>
<evidence type="ECO:0000313" key="2">
    <source>
        <dbReference type="EMBL" id="KZC09284.1"/>
    </source>
</evidence>
<organism evidence="2 3">
    <name type="scientific">Dufourea novaeangliae</name>
    <name type="common">Sweat bee</name>
    <dbReference type="NCBI Taxonomy" id="178035"/>
    <lineage>
        <taxon>Eukaryota</taxon>
        <taxon>Metazoa</taxon>
        <taxon>Ecdysozoa</taxon>
        <taxon>Arthropoda</taxon>
        <taxon>Hexapoda</taxon>
        <taxon>Insecta</taxon>
        <taxon>Pterygota</taxon>
        <taxon>Neoptera</taxon>
        <taxon>Endopterygota</taxon>
        <taxon>Hymenoptera</taxon>
        <taxon>Apocrita</taxon>
        <taxon>Aculeata</taxon>
        <taxon>Apoidea</taxon>
        <taxon>Anthophila</taxon>
        <taxon>Halictidae</taxon>
        <taxon>Rophitinae</taxon>
        <taxon>Dufourea</taxon>
    </lineage>
</organism>
<feature type="region of interest" description="Disordered" evidence="1">
    <location>
        <begin position="83"/>
        <end position="116"/>
    </location>
</feature>
<dbReference type="Proteomes" id="UP000076502">
    <property type="component" value="Unassembled WGS sequence"/>
</dbReference>
<proteinExistence type="predicted"/>
<evidence type="ECO:0000313" key="3">
    <source>
        <dbReference type="Proteomes" id="UP000076502"/>
    </source>
</evidence>
<feature type="region of interest" description="Disordered" evidence="1">
    <location>
        <begin position="1"/>
        <end position="45"/>
    </location>
</feature>